<dbReference type="EMBL" id="PSQE01000002">
    <property type="protein sequence ID" value="RHN73173.1"/>
    <property type="molecule type" value="Genomic_DNA"/>
</dbReference>
<gene>
    <name evidence="2" type="ordered locus">MTR_2g435950</name>
    <name evidence="3" type="ORF">MtrunA17_Chr2g0295641</name>
</gene>
<dbReference type="PANTHER" id="PTHR31672:SF13">
    <property type="entry name" value="F-BOX PROTEIN CPR30-LIKE"/>
    <property type="match status" value="1"/>
</dbReference>
<dbReference type="NCBIfam" id="TIGR01640">
    <property type="entry name" value="F_box_assoc_1"/>
    <property type="match status" value="1"/>
</dbReference>
<dbReference type="Proteomes" id="UP000265566">
    <property type="component" value="Chromosome 2"/>
</dbReference>
<reference evidence="2 5" key="2">
    <citation type="journal article" date="2014" name="BMC Genomics">
        <title>An improved genome release (version Mt4.0) for the model legume Medicago truncatula.</title>
        <authorList>
            <person name="Tang H."/>
            <person name="Krishnakumar V."/>
            <person name="Bidwell S."/>
            <person name="Rosen B."/>
            <person name="Chan A."/>
            <person name="Zhou S."/>
            <person name="Gentzbittel L."/>
            <person name="Childs K.L."/>
            <person name="Yandell M."/>
            <person name="Gundlach H."/>
            <person name="Mayer K.F."/>
            <person name="Schwartz D.C."/>
            <person name="Town C.D."/>
        </authorList>
    </citation>
    <scope>GENOME REANNOTATION</scope>
    <source>
        <strain evidence="2">A17</strain>
        <strain evidence="4 5">cv. Jemalong A17</strain>
    </source>
</reference>
<evidence type="ECO:0000313" key="5">
    <source>
        <dbReference type="Proteomes" id="UP000002051"/>
    </source>
</evidence>
<proteinExistence type="predicted"/>
<dbReference type="OrthoDB" id="591557at2759"/>
<dbReference type="InterPro" id="IPR017451">
    <property type="entry name" value="F-box-assoc_interact_dom"/>
</dbReference>
<evidence type="ECO:0000313" key="4">
    <source>
        <dbReference type="EnsemblPlants" id="KEH37208"/>
    </source>
</evidence>
<accession>A0A072V768</accession>
<reference evidence="6" key="4">
    <citation type="journal article" date="2018" name="Nat. Plants">
        <title>Whole-genome landscape of Medicago truncatula symbiotic genes.</title>
        <authorList>
            <person name="Pecrix Y."/>
            <person name="Staton S.E."/>
            <person name="Sallet E."/>
            <person name="Lelandais-Briere C."/>
            <person name="Moreau S."/>
            <person name="Carrere S."/>
            <person name="Blein T."/>
            <person name="Jardinaud M.F."/>
            <person name="Latrasse D."/>
            <person name="Zouine M."/>
            <person name="Zahm M."/>
            <person name="Kreplak J."/>
            <person name="Mayjonade B."/>
            <person name="Satge C."/>
            <person name="Perez M."/>
            <person name="Cauet S."/>
            <person name="Marande W."/>
            <person name="Chantry-Darmon C."/>
            <person name="Lopez-Roques C."/>
            <person name="Bouchez O."/>
            <person name="Berard A."/>
            <person name="Debelle F."/>
            <person name="Munos S."/>
            <person name="Bendahmane A."/>
            <person name="Berges H."/>
            <person name="Niebel A."/>
            <person name="Buitink J."/>
            <person name="Frugier F."/>
            <person name="Benhamed M."/>
            <person name="Crespi M."/>
            <person name="Gouzy J."/>
            <person name="Gamas P."/>
        </authorList>
    </citation>
    <scope>NUCLEOTIDE SEQUENCE [LARGE SCALE GENOMIC DNA]</scope>
    <source>
        <strain evidence="6">cv. Jemalong A17</strain>
    </source>
</reference>
<dbReference type="Gramene" id="rna8960">
    <property type="protein sequence ID" value="RHN73173.1"/>
    <property type="gene ID" value="gene8960"/>
</dbReference>
<reference evidence="2 5" key="1">
    <citation type="journal article" date="2011" name="Nature">
        <title>The Medicago genome provides insight into the evolution of rhizobial symbioses.</title>
        <authorList>
            <person name="Young N.D."/>
            <person name="Debelle F."/>
            <person name="Oldroyd G.E."/>
            <person name="Geurts R."/>
            <person name="Cannon S.B."/>
            <person name="Udvardi M.K."/>
            <person name="Benedito V.A."/>
            <person name="Mayer K.F."/>
            <person name="Gouzy J."/>
            <person name="Schoof H."/>
            <person name="Van de Peer Y."/>
            <person name="Proost S."/>
            <person name="Cook D.R."/>
            <person name="Meyers B.C."/>
            <person name="Spannagl M."/>
            <person name="Cheung F."/>
            <person name="De Mita S."/>
            <person name="Krishnakumar V."/>
            <person name="Gundlach H."/>
            <person name="Zhou S."/>
            <person name="Mudge J."/>
            <person name="Bharti A.K."/>
            <person name="Murray J.D."/>
            <person name="Naoumkina M.A."/>
            <person name="Rosen B."/>
            <person name="Silverstein K.A."/>
            <person name="Tang H."/>
            <person name="Rombauts S."/>
            <person name="Zhao P.X."/>
            <person name="Zhou P."/>
            <person name="Barbe V."/>
            <person name="Bardou P."/>
            <person name="Bechner M."/>
            <person name="Bellec A."/>
            <person name="Berger A."/>
            <person name="Berges H."/>
            <person name="Bidwell S."/>
            <person name="Bisseling T."/>
            <person name="Choisne N."/>
            <person name="Couloux A."/>
            <person name="Denny R."/>
            <person name="Deshpande S."/>
            <person name="Dai X."/>
            <person name="Doyle J.J."/>
            <person name="Dudez A.M."/>
            <person name="Farmer A.D."/>
            <person name="Fouteau S."/>
            <person name="Franken C."/>
            <person name="Gibelin C."/>
            <person name="Gish J."/>
            <person name="Goldstein S."/>
            <person name="Gonzalez A.J."/>
            <person name="Green P.J."/>
            <person name="Hallab A."/>
            <person name="Hartog M."/>
            <person name="Hua A."/>
            <person name="Humphray S.J."/>
            <person name="Jeong D.H."/>
            <person name="Jing Y."/>
            <person name="Jocker A."/>
            <person name="Kenton S.M."/>
            <person name="Kim D.J."/>
            <person name="Klee K."/>
            <person name="Lai H."/>
            <person name="Lang C."/>
            <person name="Lin S."/>
            <person name="Macmil S.L."/>
            <person name="Magdelenat G."/>
            <person name="Matthews L."/>
            <person name="McCorrison J."/>
            <person name="Monaghan E.L."/>
            <person name="Mun J.H."/>
            <person name="Najar F.Z."/>
            <person name="Nicholson C."/>
            <person name="Noirot C."/>
            <person name="O'Bleness M."/>
            <person name="Paule C.R."/>
            <person name="Poulain J."/>
            <person name="Prion F."/>
            <person name="Qin B."/>
            <person name="Qu C."/>
            <person name="Retzel E.F."/>
            <person name="Riddle C."/>
            <person name="Sallet E."/>
            <person name="Samain S."/>
            <person name="Samson N."/>
            <person name="Sanders I."/>
            <person name="Saurat O."/>
            <person name="Scarpelli C."/>
            <person name="Schiex T."/>
            <person name="Segurens B."/>
            <person name="Severin A.J."/>
            <person name="Sherrier D.J."/>
            <person name="Shi R."/>
            <person name="Sims S."/>
            <person name="Singer S.R."/>
            <person name="Sinharoy S."/>
            <person name="Sterck L."/>
            <person name="Viollet A."/>
            <person name="Wang B.B."/>
            <person name="Wang K."/>
            <person name="Wang M."/>
            <person name="Wang X."/>
            <person name="Warfsmann J."/>
            <person name="Weissenbach J."/>
            <person name="White D.D."/>
            <person name="White J.D."/>
            <person name="Wiley G.B."/>
            <person name="Wincker P."/>
            <person name="Xing Y."/>
            <person name="Yang L."/>
            <person name="Yao Z."/>
            <person name="Ying F."/>
            <person name="Zhai J."/>
            <person name="Zhou L."/>
            <person name="Zuber A."/>
            <person name="Denarie J."/>
            <person name="Dixon R.A."/>
            <person name="May G.D."/>
            <person name="Schwartz D.C."/>
            <person name="Rogers J."/>
            <person name="Quetier F."/>
            <person name="Town C.D."/>
            <person name="Roe B.A."/>
        </authorList>
    </citation>
    <scope>NUCLEOTIDE SEQUENCE [LARGE SCALE GENOMIC DNA]</scope>
    <source>
        <strain evidence="2">A17</strain>
        <strain evidence="4 5">cv. Jemalong A17</strain>
    </source>
</reference>
<reference evidence="3" key="5">
    <citation type="journal article" date="2018" name="Nat. Plants">
        <title>Whole-genome landscape of Medicago truncatula symbiotic genes.</title>
        <authorList>
            <person name="Pecrix Y."/>
            <person name="Gamas P."/>
            <person name="Carrere S."/>
        </authorList>
    </citation>
    <scope>NUCLEOTIDE SEQUENCE</scope>
    <source>
        <tissue evidence="3">Leaves</tissue>
    </source>
</reference>
<dbReference type="Pfam" id="PF08268">
    <property type="entry name" value="FBA_3"/>
    <property type="match status" value="1"/>
</dbReference>
<dbReference type="InterPro" id="IPR013187">
    <property type="entry name" value="F-box-assoc_dom_typ3"/>
</dbReference>
<dbReference type="InterPro" id="IPR050796">
    <property type="entry name" value="SCF_F-box_component"/>
</dbReference>
<dbReference type="EMBL" id="CM001218">
    <property type="protein sequence ID" value="KEH37208.1"/>
    <property type="molecule type" value="Genomic_DNA"/>
</dbReference>
<dbReference type="Proteomes" id="UP000002051">
    <property type="component" value="Chromosome 2"/>
</dbReference>
<evidence type="ECO:0000313" key="6">
    <source>
        <dbReference type="Proteomes" id="UP000265566"/>
    </source>
</evidence>
<dbReference type="EnsemblPlants" id="KEH37208">
    <property type="protein sequence ID" value="KEH37208"/>
    <property type="gene ID" value="MTR_2g435950"/>
</dbReference>
<keyword evidence="5" id="KW-1185">Reference proteome</keyword>
<reference evidence="4" key="3">
    <citation type="submission" date="2015-04" db="UniProtKB">
        <authorList>
            <consortium name="EnsemblPlants"/>
        </authorList>
    </citation>
    <scope>IDENTIFICATION</scope>
    <source>
        <strain evidence="4">cv. Jemalong A17</strain>
    </source>
</reference>
<evidence type="ECO:0000313" key="2">
    <source>
        <dbReference type="EMBL" id="KEH37208.1"/>
    </source>
</evidence>
<feature type="domain" description="F-box associated beta-propeller type 3" evidence="1">
    <location>
        <begin position="28"/>
        <end position="185"/>
    </location>
</feature>
<evidence type="ECO:0000313" key="3">
    <source>
        <dbReference type="EMBL" id="RHN73173.1"/>
    </source>
</evidence>
<dbReference type="AlphaFoldDB" id="A0A072V768"/>
<sequence>MITTLFNPSLDEFFHTTYPFSSVFTEVTPTAIATQYPSNKQNLDLIVGSCHIIICFDLDRGFTLLWNPSIRKFSELPSSLDEPHRLRAHVTYGFGYDYFSGAFQVVAFSGYSSGSLDGKVFKVKVKVHTVGTKTWRRIPDFPYGVPVDESGKFVCGSVNWLTRYGSDYVIVPLDLEKESYRKLLMPYYGEVVVIKSTLEVLKDCLCTLAFANTFSDVWLLKEFGNDEFWIKLFRLPSMEDPYGFCFYERLLYVFEDGKVLLQFHSELVVYNPIDGTLKTLQHIYGVSEVYHESVVSPLCFDMCSGY</sequence>
<dbReference type="PANTHER" id="PTHR31672">
    <property type="entry name" value="BNACNNG10540D PROTEIN"/>
    <property type="match status" value="1"/>
</dbReference>
<evidence type="ECO:0000259" key="1">
    <source>
        <dbReference type="Pfam" id="PF08268"/>
    </source>
</evidence>
<name>A0A072V768_MEDTR</name>
<organism evidence="2 5">
    <name type="scientific">Medicago truncatula</name>
    <name type="common">Barrel medic</name>
    <name type="synonym">Medicago tribuloides</name>
    <dbReference type="NCBI Taxonomy" id="3880"/>
    <lineage>
        <taxon>Eukaryota</taxon>
        <taxon>Viridiplantae</taxon>
        <taxon>Streptophyta</taxon>
        <taxon>Embryophyta</taxon>
        <taxon>Tracheophyta</taxon>
        <taxon>Spermatophyta</taxon>
        <taxon>Magnoliopsida</taxon>
        <taxon>eudicotyledons</taxon>
        <taxon>Gunneridae</taxon>
        <taxon>Pentapetalae</taxon>
        <taxon>rosids</taxon>
        <taxon>fabids</taxon>
        <taxon>Fabales</taxon>
        <taxon>Fabaceae</taxon>
        <taxon>Papilionoideae</taxon>
        <taxon>50 kb inversion clade</taxon>
        <taxon>NPAAA clade</taxon>
        <taxon>Hologalegina</taxon>
        <taxon>IRL clade</taxon>
        <taxon>Trifolieae</taxon>
        <taxon>Medicago</taxon>
    </lineage>
</organism>
<dbReference type="HOGENOM" id="CLU_027176_1_4_1"/>
<protein>
    <submittedName>
        <fullName evidence="2">F-box protein interaction domain protein</fullName>
    </submittedName>
    <submittedName>
        <fullName evidence="3">Putative F-box associated interaction domain-containing protein</fullName>
    </submittedName>
</protein>